<evidence type="ECO:0000313" key="9">
    <source>
        <dbReference type="EMBL" id="OQE21656.1"/>
    </source>
</evidence>
<gene>
    <name evidence="9" type="ORF">PENSTE_c011G07575</name>
</gene>
<dbReference type="InterPro" id="IPR010977">
    <property type="entry name" value="Aromatic_deC"/>
</dbReference>
<feature type="region of interest" description="Disordered" evidence="8">
    <location>
        <begin position="1"/>
        <end position="26"/>
    </location>
</feature>
<evidence type="ECO:0008006" key="11">
    <source>
        <dbReference type="Google" id="ProtNLM"/>
    </source>
</evidence>
<dbReference type="InterPro" id="IPR002129">
    <property type="entry name" value="PyrdxlP-dep_de-COase"/>
</dbReference>
<evidence type="ECO:0000256" key="7">
    <source>
        <dbReference type="RuleBase" id="RU000382"/>
    </source>
</evidence>
<keyword evidence="4 6" id="KW-0663">Pyridoxal phosphate</keyword>
<evidence type="ECO:0000256" key="6">
    <source>
        <dbReference type="PIRSR" id="PIRSR602129-50"/>
    </source>
</evidence>
<comment type="similarity">
    <text evidence="2 7">Belongs to the group II decarboxylase family.</text>
</comment>
<dbReference type="InterPro" id="IPR015422">
    <property type="entry name" value="PyrdxlP-dep_Trfase_small"/>
</dbReference>
<evidence type="ECO:0000256" key="5">
    <source>
        <dbReference type="ARBA" id="ARBA00023239"/>
    </source>
</evidence>
<dbReference type="EMBL" id="MLKD01000011">
    <property type="protein sequence ID" value="OQE21656.1"/>
    <property type="molecule type" value="Genomic_DNA"/>
</dbReference>
<dbReference type="Gene3D" id="3.40.640.10">
    <property type="entry name" value="Type I PLP-dependent aspartate aminotransferase-like (Major domain)"/>
    <property type="match status" value="1"/>
</dbReference>
<keyword evidence="3" id="KW-0210">Decarboxylase</keyword>
<dbReference type="OrthoDB" id="2161780at2759"/>
<proteinExistence type="inferred from homology"/>
<feature type="modified residue" description="N6-(pyridoxal phosphate)lysine" evidence="6">
    <location>
        <position position="316"/>
    </location>
</feature>
<dbReference type="Proteomes" id="UP000191285">
    <property type="component" value="Unassembled WGS sequence"/>
</dbReference>
<dbReference type="PANTHER" id="PTHR11999:SF70">
    <property type="entry name" value="MIP05841P"/>
    <property type="match status" value="1"/>
</dbReference>
<evidence type="ECO:0000256" key="2">
    <source>
        <dbReference type="ARBA" id="ARBA00009533"/>
    </source>
</evidence>
<evidence type="ECO:0000256" key="3">
    <source>
        <dbReference type="ARBA" id="ARBA00022793"/>
    </source>
</evidence>
<dbReference type="STRING" id="303698.A0A1V6T639"/>
<comment type="caution">
    <text evidence="9">The sequence shown here is derived from an EMBL/GenBank/DDBJ whole genome shotgun (WGS) entry which is preliminary data.</text>
</comment>
<accession>A0A1V6T639</accession>
<evidence type="ECO:0000313" key="10">
    <source>
        <dbReference type="Proteomes" id="UP000191285"/>
    </source>
</evidence>
<dbReference type="GO" id="GO:0030170">
    <property type="term" value="F:pyridoxal phosphate binding"/>
    <property type="evidence" value="ECO:0007669"/>
    <property type="project" value="InterPro"/>
</dbReference>
<dbReference type="InterPro" id="IPR015424">
    <property type="entry name" value="PyrdxlP-dep_Trfase"/>
</dbReference>
<protein>
    <recommendedName>
        <fullName evidence="11">Aminotransferase class V domain-containing protein</fullName>
    </recommendedName>
</protein>
<evidence type="ECO:0000256" key="8">
    <source>
        <dbReference type="SAM" id="MobiDB-lite"/>
    </source>
</evidence>
<dbReference type="GO" id="GO:0016831">
    <property type="term" value="F:carboxy-lyase activity"/>
    <property type="evidence" value="ECO:0007669"/>
    <property type="project" value="UniProtKB-KW"/>
</dbReference>
<dbReference type="AlphaFoldDB" id="A0A1V6T639"/>
<keyword evidence="5 7" id="KW-0456">Lyase</keyword>
<dbReference type="Gene3D" id="3.90.1150.10">
    <property type="entry name" value="Aspartate Aminotransferase, domain 1"/>
    <property type="match status" value="1"/>
</dbReference>
<keyword evidence="10" id="KW-1185">Reference proteome</keyword>
<dbReference type="PANTHER" id="PTHR11999">
    <property type="entry name" value="GROUP II PYRIDOXAL-5-PHOSPHATE DECARBOXYLASE"/>
    <property type="match status" value="1"/>
</dbReference>
<dbReference type="Pfam" id="PF00282">
    <property type="entry name" value="Pyridoxal_deC"/>
    <property type="match status" value="1"/>
</dbReference>
<evidence type="ECO:0000256" key="4">
    <source>
        <dbReference type="ARBA" id="ARBA00022898"/>
    </source>
</evidence>
<dbReference type="SUPFAM" id="SSF53383">
    <property type="entry name" value="PLP-dependent transferases"/>
    <property type="match status" value="1"/>
</dbReference>
<sequence>MELQQQDTTGVTQDPTTMNGESIKTPASTSVLQSALKHALQFLEGLATEPVRPTVSITDLRHSLTKPLPDHTTSADEILDQLITNTKGGIMGNAGGRFFAWAIGGTLPVALAADWLTSTWNQNAALSACSPAAAVTEEVCGIWLKELLGLPSTASFALVSGCQMAHTTCLAAARNSLLSRYGWDHELDGLGNAPRIRVLSSGEKHGSIDRSVRLLGMGIRCVVELEVRENGTLAPETLHQALEKYSNGPVIVVLQAGDLNIGAYDPFSELISLAHRWGAWVHIDGAFGLWAAASPTHRHLLAGAEQADSWATDGHKWLNVPYDSGYAFIAHSEAHRNSMSYRASYLTHQGDARDQIDWNPEWSRRARGFATYAALHHLGKAGIADLISRCCSYAQDLVVRIGGLNGAEMIWKSSVNQGLVRFIDQRADATLEDHDRWTDTVILAVAETGEAFFSGTTWRGQRCMRVSVLNWQTDENDVSRAVSAIERILERG</sequence>
<name>A0A1V6T639_9EURO</name>
<reference evidence="10" key="1">
    <citation type="journal article" date="2017" name="Nat. Microbiol.">
        <title>Global analysis of biosynthetic gene clusters reveals vast potential of secondary metabolite production in Penicillium species.</title>
        <authorList>
            <person name="Nielsen J.C."/>
            <person name="Grijseels S."/>
            <person name="Prigent S."/>
            <person name="Ji B."/>
            <person name="Dainat J."/>
            <person name="Nielsen K.F."/>
            <person name="Frisvad J.C."/>
            <person name="Workman M."/>
            <person name="Nielsen J."/>
        </authorList>
    </citation>
    <scope>NUCLEOTIDE SEQUENCE [LARGE SCALE GENOMIC DNA]</scope>
    <source>
        <strain evidence="10">IBT 24891</strain>
    </source>
</reference>
<evidence type="ECO:0000256" key="1">
    <source>
        <dbReference type="ARBA" id="ARBA00001933"/>
    </source>
</evidence>
<comment type="cofactor">
    <cofactor evidence="1 6 7">
        <name>pyridoxal 5'-phosphate</name>
        <dbReference type="ChEBI" id="CHEBI:597326"/>
    </cofactor>
</comment>
<organism evidence="9 10">
    <name type="scientific">Penicillium steckii</name>
    <dbReference type="NCBI Taxonomy" id="303698"/>
    <lineage>
        <taxon>Eukaryota</taxon>
        <taxon>Fungi</taxon>
        <taxon>Dikarya</taxon>
        <taxon>Ascomycota</taxon>
        <taxon>Pezizomycotina</taxon>
        <taxon>Eurotiomycetes</taxon>
        <taxon>Eurotiomycetidae</taxon>
        <taxon>Eurotiales</taxon>
        <taxon>Aspergillaceae</taxon>
        <taxon>Penicillium</taxon>
    </lineage>
</organism>
<dbReference type="GO" id="GO:0019752">
    <property type="term" value="P:carboxylic acid metabolic process"/>
    <property type="evidence" value="ECO:0007669"/>
    <property type="project" value="InterPro"/>
</dbReference>
<dbReference type="InterPro" id="IPR015421">
    <property type="entry name" value="PyrdxlP-dep_Trfase_major"/>
</dbReference>